<dbReference type="GO" id="GO:0005886">
    <property type="term" value="C:plasma membrane"/>
    <property type="evidence" value="ECO:0007669"/>
    <property type="project" value="UniProtKB-SubCell"/>
</dbReference>
<feature type="transmembrane region" description="Helical" evidence="6">
    <location>
        <begin position="42"/>
        <end position="64"/>
    </location>
</feature>
<evidence type="ECO:0000256" key="5">
    <source>
        <dbReference type="ARBA" id="ARBA00023136"/>
    </source>
</evidence>
<evidence type="ECO:0000256" key="6">
    <source>
        <dbReference type="SAM" id="Phobius"/>
    </source>
</evidence>
<feature type="transmembrane region" description="Helical" evidence="6">
    <location>
        <begin position="70"/>
        <end position="91"/>
    </location>
</feature>
<dbReference type="GO" id="GO:0006865">
    <property type="term" value="P:amino acid transport"/>
    <property type="evidence" value="ECO:0007669"/>
    <property type="project" value="InterPro"/>
</dbReference>
<dbReference type="Pfam" id="PF01810">
    <property type="entry name" value="LysE"/>
    <property type="match status" value="1"/>
</dbReference>
<proteinExistence type="predicted"/>
<feature type="transmembrane region" description="Helical" evidence="6">
    <location>
        <begin position="146"/>
        <end position="168"/>
    </location>
</feature>
<comment type="caution">
    <text evidence="7">The sequence shown here is derived from an EMBL/GenBank/DDBJ whole genome shotgun (WGS) entry which is preliminary data.</text>
</comment>
<dbReference type="PATRIC" id="fig|281456.6.peg.719"/>
<dbReference type="EMBL" id="LGTE01000003">
    <property type="protein sequence ID" value="KNZ70496.1"/>
    <property type="molecule type" value="Genomic_DNA"/>
</dbReference>
<evidence type="ECO:0000313" key="7">
    <source>
        <dbReference type="EMBL" id="KNZ70496.1"/>
    </source>
</evidence>
<dbReference type="AlphaFoldDB" id="A0A0L6W4V7"/>
<dbReference type="RefSeq" id="WP_013121030.1">
    <property type="nucleotide sequence ID" value="NZ_LGTE01000003.1"/>
</dbReference>
<evidence type="ECO:0000256" key="4">
    <source>
        <dbReference type="ARBA" id="ARBA00022989"/>
    </source>
</evidence>
<keyword evidence="4 6" id="KW-1133">Transmembrane helix</keyword>
<evidence type="ECO:0000256" key="3">
    <source>
        <dbReference type="ARBA" id="ARBA00022692"/>
    </source>
</evidence>
<feature type="transmembrane region" description="Helical" evidence="6">
    <location>
        <begin position="6"/>
        <end position="30"/>
    </location>
</feature>
<keyword evidence="3 6" id="KW-0812">Transmembrane</keyword>
<name>A0A0L6W4V7_9FIRM</name>
<reference evidence="8" key="1">
    <citation type="submission" date="2015-07" db="EMBL/GenBank/DDBJ databases">
        <title>Complete Genome of Thermincola ferriacetica strain Z-0001T.</title>
        <authorList>
            <person name="Lusk B."/>
            <person name="Badalamenti J.P."/>
            <person name="Parameswaran P."/>
            <person name="Bond D.R."/>
            <person name="Torres C.I."/>
        </authorList>
    </citation>
    <scope>NUCLEOTIDE SEQUENCE [LARGE SCALE GENOMIC DNA]</scope>
    <source>
        <strain evidence="8">Z-0001</strain>
    </source>
</reference>
<evidence type="ECO:0000313" key="8">
    <source>
        <dbReference type="Proteomes" id="UP000037175"/>
    </source>
</evidence>
<feature type="transmembrane region" description="Helical" evidence="6">
    <location>
        <begin position="188"/>
        <end position="208"/>
    </location>
</feature>
<dbReference type="PANTHER" id="PTHR38825">
    <property type="entry name" value="LYSINE EXPORTER PROTEIN (LYSE/YGGA)"/>
    <property type="match status" value="1"/>
</dbReference>
<keyword evidence="8" id="KW-1185">Reference proteome</keyword>
<gene>
    <name evidence="7" type="ORF">Tfer_0678</name>
</gene>
<evidence type="ECO:0000256" key="1">
    <source>
        <dbReference type="ARBA" id="ARBA00004651"/>
    </source>
</evidence>
<organism evidence="7 8">
    <name type="scientific">Thermincola ferriacetica</name>
    <dbReference type="NCBI Taxonomy" id="281456"/>
    <lineage>
        <taxon>Bacteria</taxon>
        <taxon>Bacillati</taxon>
        <taxon>Bacillota</taxon>
        <taxon>Clostridia</taxon>
        <taxon>Eubacteriales</taxon>
        <taxon>Thermincolaceae</taxon>
        <taxon>Thermincola</taxon>
    </lineage>
</organism>
<dbReference type="PANTHER" id="PTHR38825:SF1">
    <property type="entry name" value="TRANSPORTER, LYSE FAMILY"/>
    <property type="match status" value="1"/>
</dbReference>
<keyword evidence="5 6" id="KW-0472">Membrane</keyword>
<dbReference type="InterPro" id="IPR001123">
    <property type="entry name" value="LeuE-type"/>
</dbReference>
<evidence type="ECO:0000256" key="2">
    <source>
        <dbReference type="ARBA" id="ARBA00022475"/>
    </source>
</evidence>
<comment type="subcellular location">
    <subcellularLocation>
        <location evidence="1">Cell membrane</location>
        <topology evidence="1">Multi-pass membrane protein</topology>
    </subcellularLocation>
</comment>
<sequence length="212" mass="22462">MGIPGIFLTAFIVGFSGAMMPGPLLTVTINESLRRGAKAGPLLVLGHAVLELVLVTGMILGLNLVIKKPAVTAVIGIAGGGFLFFMGFDMVKNAVRGTISLNLEGTGEQKGFGPVMAGILTSLSNPYWSLWWATIGLGYLTMARKFGLAGVALFFVGHILADFAWYTLVSGAVAGGRRFISNRVYRGIIAVCGLFLLGLALDFLWGGIRYFI</sequence>
<protein>
    <submittedName>
        <fullName evidence="7">Lysine exporter protein LysE/YggA</fullName>
    </submittedName>
</protein>
<accession>A0A0L6W4V7</accession>
<keyword evidence="2" id="KW-1003">Cell membrane</keyword>
<dbReference type="Proteomes" id="UP000037175">
    <property type="component" value="Unassembled WGS sequence"/>
</dbReference>
<feature type="transmembrane region" description="Helical" evidence="6">
    <location>
        <begin position="112"/>
        <end position="134"/>
    </location>
</feature>